<gene>
    <name evidence="3" type="ORF">GCM10011348_31860</name>
</gene>
<accession>A0A918DUP5</accession>
<dbReference type="AlphaFoldDB" id="A0A918DUP5"/>
<evidence type="ECO:0000313" key="3">
    <source>
        <dbReference type="EMBL" id="GGO84801.1"/>
    </source>
</evidence>
<evidence type="ECO:0000256" key="1">
    <source>
        <dbReference type="ARBA" id="ARBA00022842"/>
    </source>
</evidence>
<keyword evidence="4" id="KW-1185">Reference proteome</keyword>
<dbReference type="Gene3D" id="3.90.550.10">
    <property type="entry name" value="Spore Coat Polysaccharide Biosynthesis Protein SpsA, Chain A"/>
    <property type="match status" value="1"/>
</dbReference>
<dbReference type="EMBL" id="BMLT01000008">
    <property type="protein sequence ID" value="GGO84801.1"/>
    <property type="molecule type" value="Genomic_DNA"/>
</dbReference>
<feature type="domain" description="MobA-like NTP transferase" evidence="2">
    <location>
        <begin position="8"/>
        <end position="164"/>
    </location>
</feature>
<dbReference type="SUPFAM" id="SSF53448">
    <property type="entry name" value="Nucleotide-diphospho-sugar transferases"/>
    <property type="match status" value="1"/>
</dbReference>
<dbReference type="InterPro" id="IPR025877">
    <property type="entry name" value="MobA-like_NTP_Trfase"/>
</dbReference>
<evidence type="ECO:0000259" key="2">
    <source>
        <dbReference type="Pfam" id="PF12804"/>
    </source>
</evidence>
<organism evidence="3 4">
    <name type="scientific">Marinobacterium nitratireducens</name>
    <dbReference type="NCBI Taxonomy" id="518897"/>
    <lineage>
        <taxon>Bacteria</taxon>
        <taxon>Pseudomonadati</taxon>
        <taxon>Pseudomonadota</taxon>
        <taxon>Gammaproteobacteria</taxon>
        <taxon>Oceanospirillales</taxon>
        <taxon>Oceanospirillaceae</taxon>
        <taxon>Marinobacterium</taxon>
    </lineage>
</organism>
<comment type="caution">
    <text evidence="3">The sequence shown here is derived from an EMBL/GenBank/DDBJ whole genome shotgun (WGS) entry which is preliminary data.</text>
</comment>
<dbReference type="PANTHER" id="PTHR43777:SF1">
    <property type="entry name" value="MOLYBDENUM COFACTOR CYTIDYLYLTRANSFERASE"/>
    <property type="match status" value="1"/>
</dbReference>
<dbReference type="RefSeq" id="WP_188861594.1">
    <property type="nucleotide sequence ID" value="NZ_BMLT01000008.1"/>
</dbReference>
<dbReference type="PANTHER" id="PTHR43777">
    <property type="entry name" value="MOLYBDENUM COFACTOR CYTIDYLYLTRANSFERASE"/>
    <property type="match status" value="1"/>
</dbReference>
<proteinExistence type="predicted"/>
<protein>
    <recommendedName>
        <fullName evidence="2">MobA-like NTP transferase domain-containing protein</fullName>
    </recommendedName>
</protein>
<dbReference type="Proteomes" id="UP000599578">
    <property type="component" value="Unassembled WGS sequence"/>
</dbReference>
<evidence type="ECO:0000313" key="4">
    <source>
        <dbReference type="Proteomes" id="UP000599578"/>
    </source>
</evidence>
<dbReference type="InterPro" id="IPR029044">
    <property type="entry name" value="Nucleotide-diphossugar_trans"/>
</dbReference>
<dbReference type="CDD" id="cd04182">
    <property type="entry name" value="GT_2_like_f"/>
    <property type="match status" value="1"/>
</dbReference>
<sequence>MDETGVIALVLAAGRGRRFGQDKRCLVMDDGKTLLRATIDSIASHFAQVTVVLRPEDDAEALQAAPCPLIRSPNADRGMGFSIADGFAAIRACDAVAAAVFLGDMPCIEPATLAGLLEHAGPDRIVRPAFHGRAGHPVIFGRDFWSELASLGGEEGARSVLHDHPEACMHIELDDPGVLMDADRPEAFEALRERYRLMHAGD</sequence>
<reference evidence="3 4" key="1">
    <citation type="journal article" date="2014" name="Int. J. Syst. Evol. Microbiol.">
        <title>Complete genome sequence of Corynebacterium casei LMG S-19264T (=DSM 44701T), isolated from a smear-ripened cheese.</title>
        <authorList>
            <consortium name="US DOE Joint Genome Institute (JGI-PGF)"/>
            <person name="Walter F."/>
            <person name="Albersmeier A."/>
            <person name="Kalinowski J."/>
            <person name="Ruckert C."/>
        </authorList>
    </citation>
    <scope>NUCLEOTIDE SEQUENCE [LARGE SCALE GENOMIC DNA]</scope>
    <source>
        <strain evidence="3 4">CGMCC 1.7286</strain>
    </source>
</reference>
<name>A0A918DUP5_9GAMM</name>
<dbReference type="GO" id="GO:0016779">
    <property type="term" value="F:nucleotidyltransferase activity"/>
    <property type="evidence" value="ECO:0007669"/>
    <property type="project" value="UniProtKB-ARBA"/>
</dbReference>
<dbReference type="Pfam" id="PF12804">
    <property type="entry name" value="NTP_transf_3"/>
    <property type="match status" value="1"/>
</dbReference>
<keyword evidence="1" id="KW-0460">Magnesium</keyword>